<evidence type="ECO:0000256" key="1">
    <source>
        <dbReference type="PROSITE-ProRule" id="PRU00339"/>
    </source>
</evidence>
<keyword evidence="4" id="KW-1185">Reference proteome</keyword>
<sequence>MKSNYVLLASALLLSVATFAQKDQIKAAEKALKAGNAQEAITILQGAEAASAAAPDAEKAQFSFVKGNAFLALANKNEDTDKNLSAAAKAYQDLLEIEKVSGKSKYTPQATTSIIDIKYKLINSAIADSKSDKHAVGAKKLYDAYLLDKKDTINLYYAASTYVNAKEYDKAYNAYEELKKLNYSGKGTNYFAISKVNGQEQQFSTAKERDQMVKLGTHEKPRTEEIPSKRGEIFKNMALILVQNGKVAEAKKAVAEARVANPDDKSLILTEANLYLDTKDFDTYKKLITEVLASNPNDADLVFNLGVISYNAKNLVEAEGYYKKAIEIKPDYVNAYLNLAILKLDADKKLFDEIQKLGNSEKDNKRYEVLKKQREAVFTSALPYLEKAAELDDTNEEVKSTLLSVYRALEMTDKAKALKAKMKK</sequence>
<dbReference type="Proteomes" id="UP001232117">
    <property type="component" value="Chromosome"/>
</dbReference>
<accession>A0ABY8N3X6</accession>
<dbReference type="SMART" id="SM00028">
    <property type="entry name" value="TPR"/>
    <property type="match status" value="2"/>
</dbReference>
<feature type="signal peptide" evidence="2">
    <location>
        <begin position="1"/>
        <end position="22"/>
    </location>
</feature>
<dbReference type="SUPFAM" id="SSF48452">
    <property type="entry name" value="TPR-like"/>
    <property type="match status" value="1"/>
</dbReference>
<dbReference type="PANTHER" id="PTHR44395:SF1">
    <property type="entry name" value="PROTEIN O-MANNOSYL-TRANSFERASE TMTC3"/>
    <property type="match status" value="1"/>
</dbReference>
<dbReference type="Gene3D" id="1.25.40.10">
    <property type="entry name" value="Tetratricopeptide repeat domain"/>
    <property type="match status" value="1"/>
</dbReference>
<feature type="chain" id="PRO_5045584086" evidence="2">
    <location>
        <begin position="23"/>
        <end position="424"/>
    </location>
</feature>
<evidence type="ECO:0000313" key="4">
    <source>
        <dbReference type="Proteomes" id="UP001232117"/>
    </source>
</evidence>
<dbReference type="RefSeq" id="WP_264533232.1">
    <property type="nucleotide sequence ID" value="NZ_CP092332.1"/>
</dbReference>
<protein>
    <submittedName>
        <fullName evidence="3">Tetratricopeptide repeat protein</fullName>
    </submittedName>
</protein>
<gene>
    <name evidence="3" type="ORF">MG292_08100</name>
</gene>
<dbReference type="EMBL" id="CP092332">
    <property type="protein sequence ID" value="WGK94041.1"/>
    <property type="molecule type" value="Genomic_DNA"/>
</dbReference>
<evidence type="ECO:0000313" key="3">
    <source>
        <dbReference type="EMBL" id="WGK94041.1"/>
    </source>
</evidence>
<dbReference type="PROSITE" id="PS50005">
    <property type="entry name" value="TPR"/>
    <property type="match status" value="1"/>
</dbReference>
<dbReference type="PANTHER" id="PTHR44395">
    <property type="match status" value="1"/>
</dbReference>
<feature type="repeat" description="TPR" evidence="1">
    <location>
        <begin position="299"/>
        <end position="332"/>
    </location>
</feature>
<dbReference type="Pfam" id="PF13432">
    <property type="entry name" value="TPR_16"/>
    <property type="match status" value="1"/>
</dbReference>
<organism evidence="3 4">
    <name type="scientific">Flavobacterium keumense</name>
    <dbReference type="NCBI Taxonomy" id="1306518"/>
    <lineage>
        <taxon>Bacteria</taxon>
        <taxon>Pseudomonadati</taxon>
        <taxon>Bacteroidota</taxon>
        <taxon>Flavobacteriia</taxon>
        <taxon>Flavobacteriales</taxon>
        <taxon>Flavobacteriaceae</taxon>
        <taxon>Flavobacterium</taxon>
    </lineage>
</organism>
<keyword evidence="2" id="KW-0732">Signal</keyword>
<proteinExistence type="predicted"/>
<evidence type="ECO:0000256" key="2">
    <source>
        <dbReference type="SAM" id="SignalP"/>
    </source>
</evidence>
<name>A0ABY8N3X6_9FLAO</name>
<keyword evidence="1" id="KW-0802">TPR repeat</keyword>
<dbReference type="InterPro" id="IPR019734">
    <property type="entry name" value="TPR_rpt"/>
</dbReference>
<dbReference type="InterPro" id="IPR011990">
    <property type="entry name" value="TPR-like_helical_dom_sf"/>
</dbReference>
<reference evidence="3 4" key="1">
    <citation type="submission" date="2023-06" db="EMBL/GenBank/DDBJ databases">
        <title>Complete Genome Sequence of Flavobacterium keumense K3R-10.</title>
        <authorList>
            <person name="Jeong H."/>
            <person name="Jhang S.Y."/>
            <person name="Kim J.N."/>
        </authorList>
    </citation>
    <scope>NUCLEOTIDE SEQUENCE [LARGE SCALE GENOMIC DNA]</scope>
    <source>
        <strain evidence="3 4">K3R-10</strain>
    </source>
</reference>